<dbReference type="Proteomes" id="UP001228636">
    <property type="component" value="Unassembled WGS sequence"/>
</dbReference>
<dbReference type="AlphaFoldDB" id="A0AAJ1VFZ9"/>
<evidence type="ECO:0000313" key="2">
    <source>
        <dbReference type="Proteomes" id="UP001228636"/>
    </source>
</evidence>
<organism evidence="1 2">
    <name type="scientific">Polaribacter sejongensis</name>
    <dbReference type="NCBI Taxonomy" id="985043"/>
    <lineage>
        <taxon>Bacteria</taxon>
        <taxon>Pseudomonadati</taxon>
        <taxon>Bacteroidota</taxon>
        <taxon>Flavobacteriia</taxon>
        <taxon>Flavobacteriales</taxon>
        <taxon>Flavobacteriaceae</taxon>
    </lineage>
</organism>
<evidence type="ECO:0000313" key="1">
    <source>
        <dbReference type="EMBL" id="MDN3619318.1"/>
    </source>
</evidence>
<reference evidence="1 2" key="1">
    <citation type="journal article" date="2014" name="Int. J. Syst. Evol. Microbiol.">
        <title>Complete genome sequence of Corynebacterium casei LMG S-19264T (=DSM 44701T), isolated from a smear-ripened cheese.</title>
        <authorList>
            <consortium name="US DOE Joint Genome Institute (JGI-PGF)"/>
            <person name="Walter F."/>
            <person name="Albersmeier A."/>
            <person name="Kalinowski J."/>
            <person name="Ruckert C."/>
        </authorList>
    </citation>
    <scope>NUCLEOTIDE SEQUENCE [LARGE SCALE GENOMIC DNA]</scope>
    <source>
        <strain evidence="1 2">CECT 8670</strain>
    </source>
</reference>
<name>A0AAJ1VFZ9_9FLAO</name>
<gene>
    <name evidence="1" type="ORF">QWY81_07605</name>
</gene>
<protein>
    <submittedName>
        <fullName evidence="1">Uncharacterized protein</fullName>
    </submittedName>
</protein>
<comment type="caution">
    <text evidence="1">The sequence shown here is derived from an EMBL/GenBank/DDBJ whole genome shotgun (WGS) entry which is preliminary data.</text>
</comment>
<accession>A0AAJ1VFZ9</accession>
<dbReference type="RefSeq" id="WP_261973851.1">
    <property type="nucleotide sequence ID" value="NZ_CP103460.1"/>
</dbReference>
<proteinExistence type="predicted"/>
<sequence length="229" mass="26912">MKTKLLFAISIGFISLSYSQALQSIDELNPNIKKPIDYYLVNKKNDTTLIKGEVLPIKTIQRGFVYITEKGDKKTINPDNFTYLLMKNSEEKTLTLKSLPFKIKTFSRAVKRNAFMTVLIENSENQLKEGKLNLYLHDYIYLKNKVLSFEESVEWPSHMDLEKDQFIESKTLYFQDLDGLHIIESKSDFKQFPKVLGKQLYKKMKNSDKDKVQFILDYFTKYNMKVVKI</sequence>
<dbReference type="EMBL" id="JAUFQH010000005">
    <property type="protein sequence ID" value="MDN3619318.1"/>
    <property type="molecule type" value="Genomic_DNA"/>
</dbReference>